<dbReference type="InterPro" id="IPR050491">
    <property type="entry name" value="AmpC-like"/>
</dbReference>
<accession>A0A7Y8Y153</accession>
<feature type="chain" id="PRO_5030721207" evidence="1">
    <location>
        <begin position="21"/>
        <end position="365"/>
    </location>
</feature>
<evidence type="ECO:0000259" key="2">
    <source>
        <dbReference type="Pfam" id="PF00144"/>
    </source>
</evidence>
<protein>
    <submittedName>
        <fullName evidence="3">Beta-lactamase family protein</fullName>
    </submittedName>
</protein>
<dbReference type="Gene3D" id="3.40.710.10">
    <property type="entry name" value="DD-peptidase/beta-lactamase superfamily"/>
    <property type="match status" value="1"/>
</dbReference>
<dbReference type="SUPFAM" id="SSF56601">
    <property type="entry name" value="beta-lactamase/transpeptidase-like"/>
    <property type="match status" value="1"/>
</dbReference>
<keyword evidence="4" id="KW-1185">Reference proteome</keyword>
<dbReference type="EMBL" id="JACBJI010000002">
    <property type="protein sequence ID" value="NYA70510.1"/>
    <property type="molecule type" value="Genomic_DNA"/>
</dbReference>
<gene>
    <name evidence="3" type="ORF">HZF10_06225</name>
</gene>
<dbReference type="InterPro" id="IPR012338">
    <property type="entry name" value="Beta-lactam/transpept-like"/>
</dbReference>
<dbReference type="InterPro" id="IPR001466">
    <property type="entry name" value="Beta-lactam-related"/>
</dbReference>
<evidence type="ECO:0000256" key="1">
    <source>
        <dbReference type="SAM" id="SignalP"/>
    </source>
</evidence>
<dbReference type="PANTHER" id="PTHR46825:SF9">
    <property type="entry name" value="BETA-LACTAMASE-RELATED DOMAIN-CONTAINING PROTEIN"/>
    <property type="match status" value="1"/>
</dbReference>
<feature type="domain" description="Beta-lactamase-related" evidence="2">
    <location>
        <begin position="28"/>
        <end position="350"/>
    </location>
</feature>
<dbReference type="Pfam" id="PF00144">
    <property type="entry name" value="Beta-lactamase"/>
    <property type="match status" value="1"/>
</dbReference>
<dbReference type="RefSeq" id="WP_176005319.1">
    <property type="nucleotide sequence ID" value="NZ_JABWMI010000006.1"/>
</dbReference>
<dbReference type="Proteomes" id="UP000535020">
    <property type="component" value="Unassembled WGS sequence"/>
</dbReference>
<evidence type="ECO:0000313" key="3">
    <source>
        <dbReference type="EMBL" id="NYA70510.1"/>
    </source>
</evidence>
<feature type="signal peptide" evidence="1">
    <location>
        <begin position="1"/>
        <end position="20"/>
    </location>
</feature>
<comment type="caution">
    <text evidence="3">The sequence shown here is derived from an EMBL/GenBank/DDBJ whole genome shotgun (WGS) entry which is preliminary data.</text>
</comment>
<reference evidence="3 4" key="1">
    <citation type="submission" date="2020-07" db="EMBL/GenBank/DDBJ databases">
        <authorList>
            <person name="Sun Q."/>
        </authorList>
    </citation>
    <scope>NUCLEOTIDE SEQUENCE [LARGE SCALE GENOMIC DNA]</scope>
    <source>
        <strain evidence="3 4">MAH-1</strain>
    </source>
</reference>
<organism evidence="3 4">
    <name type="scientific">Flavobacterium agri</name>
    <dbReference type="NCBI Taxonomy" id="2743471"/>
    <lineage>
        <taxon>Bacteria</taxon>
        <taxon>Pseudomonadati</taxon>
        <taxon>Bacteroidota</taxon>
        <taxon>Flavobacteriia</taxon>
        <taxon>Flavobacteriales</taxon>
        <taxon>Flavobacteriaceae</taxon>
        <taxon>Flavobacterium</taxon>
    </lineage>
</organism>
<dbReference type="AlphaFoldDB" id="A0A7Y8Y153"/>
<proteinExistence type="predicted"/>
<sequence>MNPLKYFFLIACFWVATVTAQTQTEKIDALVQSYAKLGRFNGNVAVARKGHIVFARSYGLADREFDIPNTQDTRFRIASLTKQFTAVLILQLAESGQLDLHAPITRYLPYYKKELAEKITIHHLLTHTAGLPDYTERDDFFTEISKRQYDHREFIQKFCSDTLLHEPGTQYKYSNAGYYLLGGIIEEVTHDTYANVLQKKILDVLHMQNTGMETPERLIKNRAKGYNYGPSGYSNAEYIDISSTIFSAGAMYSTTGDLLKWDKALFSNKLLSAKSTEMMFTPFSSNYGYGVGTIKSFVPDLKTEVHFVFHQGAINGFRSVMTHVVNEDLVILLLCNTFEADPNPVSNGIFALLHGLPYSFAGEEK</sequence>
<evidence type="ECO:0000313" key="4">
    <source>
        <dbReference type="Proteomes" id="UP000535020"/>
    </source>
</evidence>
<dbReference type="PANTHER" id="PTHR46825">
    <property type="entry name" value="D-ALANYL-D-ALANINE-CARBOXYPEPTIDASE/ENDOPEPTIDASE AMPH"/>
    <property type="match status" value="1"/>
</dbReference>
<name>A0A7Y8Y153_9FLAO</name>
<keyword evidence="1" id="KW-0732">Signal</keyword>